<evidence type="ECO:0000256" key="2">
    <source>
        <dbReference type="ARBA" id="ARBA00022755"/>
    </source>
</evidence>
<keyword evidence="3 6" id="KW-0378">Hydrolase</keyword>
<evidence type="ECO:0000313" key="6">
    <source>
        <dbReference type="EMBL" id="HGU40224.1"/>
    </source>
</evidence>
<accession>A0A7C4VT47</accession>
<keyword evidence="1" id="KW-0808">Transferase</keyword>
<dbReference type="CDD" id="cd01421">
    <property type="entry name" value="IMPCH"/>
    <property type="match status" value="1"/>
</dbReference>
<dbReference type="GO" id="GO:0006189">
    <property type="term" value="P:'de novo' IMP biosynthetic process"/>
    <property type="evidence" value="ECO:0007669"/>
    <property type="project" value="TreeGrafter"/>
</dbReference>
<dbReference type="InterPro" id="IPR011607">
    <property type="entry name" value="MGS-like_dom"/>
</dbReference>
<dbReference type="GO" id="GO:0004643">
    <property type="term" value="F:phosphoribosylaminoimidazolecarboxamide formyltransferase activity"/>
    <property type="evidence" value="ECO:0007669"/>
    <property type="project" value="InterPro"/>
</dbReference>
<dbReference type="SUPFAM" id="SSF52335">
    <property type="entry name" value="Methylglyoxal synthase-like"/>
    <property type="match status" value="1"/>
</dbReference>
<dbReference type="Pfam" id="PF02142">
    <property type="entry name" value="MGS"/>
    <property type="match status" value="1"/>
</dbReference>
<feature type="domain" description="MGS-like" evidence="5">
    <location>
        <begin position="1"/>
        <end position="145"/>
    </location>
</feature>
<dbReference type="SMART" id="SM00798">
    <property type="entry name" value="AICARFT_IMPCHas"/>
    <property type="match status" value="1"/>
</dbReference>
<dbReference type="PANTHER" id="PTHR11692:SF0">
    <property type="entry name" value="BIFUNCTIONAL PURINE BIOSYNTHESIS PROTEIN ATIC"/>
    <property type="match status" value="1"/>
</dbReference>
<evidence type="ECO:0000256" key="1">
    <source>
        <dbReference type="ARBA" id="ARBA00022679"/>
    </source>
</evidence>
<reference evidence="6" key="1">
    <citation type="journal article" date="2020" name="mSystems">
        <title>Genome- and Community-Level Interaction Insights into Carbon Utilization and Element Cycling Functions of Hydrothermarchaeota in Hydrothermal Sediment.</title>
        <authorList>
            <person name="Zhou Z."/>
            <person name="Liu Y."/>
            <person name="Xu W."/>
            <person name="Pan J."/>
            <person name="Luo Z.H."/>
            <person name="Li M."/>
        </authorList>
    </citation>
    <scope>NUCLEOTIDE SEQUENCE [LARGE SCALE GENOMIC DNA]</scope>
    <source>
        <strain evidence="6">SpSt-609</strain>
    </source>
</reference>
<protein>
    <submittedName>
        <fullName evidence="6">IMP cyclohydrolase</fullName>
    </submittedName>
</protein>
<evidence type="ECO:0000256" key="3">
    <source>
        <dbReference type="ARBA" id="ARBA00022801"/>
    </source>
</evidence>
<dbReference type="GO" id="GO:0005829">
    <property type="term" value="C:cytosol"/>
    <property type="evidence" value="ECO:0007669"/>
    <property type="project" value="TreeGrafter"/>
</dbReference>
<dbReference type="FunFam" id="3.40.50.1380:FF:000001">
    <property type="entry name" value="Bifunctional purine biosynthesis protein PurH"/>
    <property type="match status" value="1"/>
</dbReference>
<dbReference type="EMBL" id="DSZY01000014">
    <property type="protein sequence ID" value="HGU40224.1"/>
    <property type="molecule type" value="Genomic_DNA"/>
</dbReference>
<dbReference type="AlphaFoldDB" id="A0A7C4VT47"/>
<dbReference type="InterPro" id="IPR002695">
    <property type="entry name" value="PurH-like"/>
</dbReference>
<dbReference type="SMART" id="SM00851">
    <property type="entry name" value="MGS"/>
    <property type="match status" value="1"/>
</dbReference>
<evidence type="ECO:0000256" key="4">
    <source>
        <dbReference type="ARBA" id="ARBA00023268"/>
    </source>
</evidence>
<dbReference type="PANTHER" id="PTHR11692">
    <property type="entry name" value="BIFUNCTIONAL PURINE BIOSYNTHESIS PROTEIN PURH"/>
    <property type="match status" value="1"/>
</dbReference>
<evidence type="ECO:0000259" key="5">
    <source>
        <dbReference type="PROSITE" id="PS51855"/>
    </source>
</evidence>
<organism evidence="6">
    <name type="scientific">Fervidobacterium thailandense</name>
    <dbReference type="NCBI Taxonomy" id="1008305"/>
    <lineage>
        <taxon>Bacteria</taxon>
        <taxon>Thermotogati</taxon>
        <taxon>Thermotogota</taxon>
        <taxon>Thermotogae</taxon>
        <taxon>Thermotogales</taxon>
        <taxon>Fervidobacteriaceae</taxon>
        <taxon>Fervidobacterium</taxon>
    </lineage>
</organism>
<dbReference type="PROSITE" id="PS51855">
    <property type="entry name" value="MGS"/>
    <property type="match status" value="1"/>
</dbReference>
<dbReference type="InterPro" id="IPR036914">
    <property type="entry name" value="MGS-like_dom_sf"/>
</dbReference>
<dbReference type="Pfam" id="PF01808">
    <property type="entry name" value="AICARFT_IMPCHas"/>
    <property type="match status" value="1"/>
</dbReference>
<sequence length="439" mass="48679">MNIKRALISVSDKNGLLEFAKALHERGIEIISTGGTAKTLSDAGIPVQQVSDVTGFPEILGGRVKTLHPKIFGGILADTQDSSHVRDLKDNAIEAIDMVIVNLYPFDLVQRQTRDEDILIENIDIGGVALLRAAAKNHRNVVVVCDPADYKKIIDLIDACGDVPLHDRRMLALKAFYYTMRYDATIHRVLSELFASEKYEHLTFERFAHPQKDYEVLEAVDERFIKLSVHDEDALPITIGAVLTTIDKNLVVGLNSRNIASMINIRESGGRLCDISGSVIVVRKLNADIARKLREATFTTIACEELADEETISEILSGKKIVRYAIQCDEQPSTENLTTAWQIANIVFRKHLMLKDDSKERLLINVALELVPTFSVIGKAEDGFYHIETDLISPTNALRKLLIGVPKKFTSVATNGTIDGMFLKLCEENGISLLTSAPQ</sequence>
<proteinExistence type="predicted"/>
<keyword evidence="2" id="KW-0658">Purine biosynthesis</keyword>
<comment type="caution">
    <text evidence="6">The sequence shown here is derived from an EMBL/GenBank/DDBJ whole genome shotgun (WGS) entry which is preliminary data.</text>
</comment>
<dbReference type="GO" id="GO:0003937">
    <property type="term" value="F:IMP cyclohydrolase activity"/>
    <property type="evidence" value="ECO:0007669"/>
    <property type="project" value="InterPro"/>
</dbReference>
<dbReference type="Gene3D" id="3.40.50.1380">
    <property type="entry name" value="Methylglyoxal synthase-like domain"/>
    <property type="match status" value="1"/>
</dbReference>
<name>A0A7C4VT47_9BACT</name>
<keyword evidence="4" id="KW-0511">Multifunctional enzyme</keyword>
<gene>
    <name evidence="6" type="ORF">ENT77_03390</name>
</gene>